<dbReference type="PANTHER" id="PTHR30164">
    <property type="entry name" value="MTFA PEPTIDASE"/>
    <property type="match status" value="1"/>
</dbReference>
<evidence type="ECO:0000313" key="3">
    <source>
        <dbReference type="Proteomes" id="UP000535937"/>
    </source>
</evidence>
<dbReference type="InterPro" id="IPR024079">
    <property type="entry name" value="MetalloPept_cat_dom_sf"/>
</dbReference>
<comment type="caution">
    <text evidence="2">The sequence shown here is derived from an EMBL/GenBank/DDBJ whole genome shotgun (WGS) entry which is preliminary data.</text>
</comment>
<dbReference type="InterPro" id="IPR042252">
    <property type="entry name" value="MtfA_N"/>
</dbReference>
<gene>
    <name evidence="2" type="ORF">FHS09_001735</name>
</gene>
<dbReference type="GO" id="GO:0004177">
    <property type="term" value="F:aminopeptidase activity"/>
    <property type="evidence" value="ECO:0007669"/>
    <property type="project" value="TreeGrafter"/>
</dbReference>
<dbReference type="Gene3D" id="3.40.390.10">
    <property type="entry name" value="Collagenase (Catalytic Domain)"/>
    <property type="match status" value="1"/>
</dbReference>
<keyword evidence="1" id="KW-1133">Transmembrane helix</keyword>
<dbReference type="AlphaFoldDB" id="A0A7W4WAX8"/>
<reference evidence="2 3" key="1">
    <citation type="submission" date="2020-08" db="EMBL/GenBank/DDBJ databases">
        <title>Genomic Encyclopedia of Type Strains, Phase III (KMG-III): the genomes of soil and plant-associated and newly described type strains.</title>
        <authorList>
            <person name="Whitman W."/>
        </authorList>
    </citation>
    <scope>NUCLEOTIDE SEQUENCE [LARGE SCALE GENOMIC DNA]</scope>
    <source>
        <strain evidence="2 3">CECT 8799</strain>
    </source>
</reference>
<evidence type="ECO:0000256" key="1">
    <source>
        <dbReference type="SAM" id="Phobius"/>
    </source>
</evidence>
<dbReference type="Pfam" id="PF06167">
    <property type="entry name" value="Peptidase_M90"/>
    <property type="match status" value="1"/>
</dbReference>
<proteinExistence type="predicted"/>
<dbReference type="EMBL" id="JACHWZ010000006">
    <property type="protein sequence ID" value="MBB3060915.1"/>
    <property type="molecule type" value="Genomic_DNA"/>
</dbReference>
<dbReference type="SUPFAM" id="SSF55486">
    <property type="entry name" value="Metalloproteases ('zincins'), catalytic domain"/>
    <property type="match status" value="1"/>
</dbReference>
<dbReference type="CDD" id="cd20169">
    <property type="entry name" value="Peptidase_M90_mtfA"/>
    <property type="match status" value="1"/>
</dbReference>
<keyword evidence="1" id="KW-0812">Transmembrane</keyword>
<keyword evidence="1" id="KW-0472">Membrane</keyword>
<evidence type="ECO:0008006" key="4">
    <source>
        <dbReference type="Google" id="ProtNLM"/>
    </source>
</evidence>
<dbReference type="GO" id="GO:0005829">
    <property type="term" value="C:cytosol"/>
    <property type="evidence" value="ECO:0007669"/>
    <property type="project" value="TreeGrafter"/>
</dbReference>
<dbReference type="Proteomes" id="UP000535937">
    <property type="component" value="Unassembled WGS sequence"/>
</dbReference>
<dbReference type="RefSeq" id="WP_183458757.1">
    <property type="nucleotide sequence ID" value="NZ_JACHWZ010000006.1"/>
</dbReference>
<name>A0A7W4WAX8_9GAMM</name>
<sequence length="276" mass="31841">MTTFLAIILLAILIWLVPIYYHRWRRHRLRARPLGAEQIRLLEENLPLYRHLPPERQAELQANMSLFLHDKEFVGCNGLQVTEPMRICVAGFACLLLLGRENRCYPYLRTVLLYPGTYVAQETTVEEHIETTAHSAREGEAHYRGPVVLSWGDLEQDMQHPEEGRNVVLHEFAHKLDEEDGSYDGRPVFASAGEGKNWAPVLKREFELLRRKRDHWGEGEDSPPVLDFYGAESPAEFFAVITESFFVIPAAMRAAHPELYRELCALYRIDPCDLLT</sequence>
<protein>
    <recommendedName>
        <fullName evidence="4">Zinc-dependent peptidase</fullName>
    </recommendedName>
</protein>
<dbReference type="InterPro" id="IPR010384">
    <property type="entry name" value="MtfA_fam"/>
</dbReference>
<organism evidence="2 3">
    <name type="scientific">Microbulbifer rhizosphaerae</name>
    <dbReference type="NCBI Taxonomy" id="1562603"/>
    <lineage>
        <taxon>Bacteria</taxon>
        <taxon>Pseudomonadati</taxon>
        <taxon>Pseudomonadota</taxon>
        <taxon>Gammaproteobacteria</taxon>
        <taxon>Cellvibrionales</taxon>
        <taxon>Microbulbiferaceae</taxon>
        <taxon>Microbulbifer</taxon>
    </lineage>
</organism>
<dbReference type="PANTHER" id="PTHR30164:SF2">
    <property type="entry name" value="PROTEIN MTFA"/>
    <property type="match status" value="1"/>
</dbReference>
<keyword evidence="3" id="KW-1185">Reference proteome</keyword>
<dbReference type="GO" id="GO:0008237">
    <property type="term" value="F:metallopeptidase activity"/>
    <property type="evidence" value="ECO:0007669"/>
    <property type="project" value="InterPro"/>
</dbReference>
<accession>A0A7W4WAX8</accession>
<feature type="transmembrane region" description="Helical" evidence="1">
    <location>
        <begin position="6"/>
        <end position="22"/>
    </location>
</feature>
<evidence type="ECO:0000313" key="2">
    <source>
        <dbReference type="EMBL" id="MBB3060915.1"/>
    </source>
</evidence>
<dbReference type="Gene3D" id="1.10.472.150">
    <property type="entry name" value="Glucose-regulated metallo-peptidase M90, N-terminal domain"/>
    <property type="match status" value="1"/>
</dbReference>